<dbReference type="InParanoid" id="A0A1V9X9K4"/>
<reference evidence="1 2" key="1">
    <citation type="journal article" date="2017" name="Gigascience">
        <title>Draft genome of the honey bee ectoparasitic mite, Tropilaelaps mercedesae, is shaped by the parasitic life history.</title>
        <authorList>
            <person name="Dong X."/>
            <person name="Armstrong S.D."/>
            <person name="Xia D."/>
            <person name="Makepeace B.L."/>
            <person name="Darby A.C."/>
            <person name="Kadowaki T."/>
        </authorList>
    </citation>
    <scope>NUCLEOTIDE SEQUENCE [LARGE SCALE GENOMIC DNA]</scope>
    <source>
        <strain evidence="1">Wuxi-XJTLU</strain>
    </source>
</reference>
<comment type="caution">
    <text evidence="1">The sequence shown here is derived from an EMBL/GenBank/DDBJ whole genome shotgun (WGS) entry which is preliminary data.</text>
</comment>
<evidence type="ECO:0000313" key="2">
    <source>
        <dbReference type="Proteomes" id="UP000192247"/>
    </source>
</evidence>
<gene>
    <name evidence="1" type="ORF">BIW11_11762</name>
</gene>
<evidence type="ECO:0000313" key="1">
    <source>
        <dbReference type="EMBL" id="OQR70234.1"/>
    </source>
</evidence>
<protein>
    <submittedName>
        <fullName evidence="1">Uncharacterized protein</fullName>
    </submittedName>
</protein>
<dbReference type="EMBL" id="MNPL01018182">
    <property type="protein sequence ID" value="OQR70234.1"/>
    <property type="molecule type" value="Genomic_DNA"/>
</dbReference>
<sequence>MKSSKYLWNSSSSPIRNSFAVSKKRFKSSSAFSANSGELHFSMWKPANNSIPSVHHLMKVVCGVSVVWKFGLLEMTGHFPDRGGELCQEHRILLYGLRIDGEQRM</sequence>
<accession>A0A1V9X9K4</accession>
<proteinExistence type="predicted"/>
<keyword evidence="2" id="KW-1185">Reference proteome</keyword>
<name>A0A1V9X9K4_9ACAR</name>
<dbReference type="AlphaFoldDB" id="A0A1V9X9K4"/>
<organism evidence="1 2">
    <name type="scientific">Tropilaelaps mercedesae</name>
    <dbReference type="NCBI Taxonomy" id="418985"/>
    <lineage>
        <taxon>Eukaryota</taxon>
        <taxon>Metazoa</taxon>
        <taxon>Ecdysozoa</taxon>
        <taxon>Arthropoda</taxon>
        <taxon>Chelicerata</taxon>
        <taxon>Arachnida</taxon>
        <taxon>Acari</taxon>
        <taxon>Parasitiformes</taxon>
        <taxon>Mesostigmata</taxon>
        <taxon>Gamasina</taxon>
        <taxon>Dermanyssoidea</taxon>
        <taxon>Laelapidae</taxon>
        <taxon>Tropilaelaps</taxon>
    </lineage>
</organism>
<dbReference type="Proteomes" id="UP000192247">
    <property type="component" value="Unassembled WGS sequence"/>
</dbReference>